<evidence type="ECO:0000259" key="10">
    <source>
        <dbReference type="PROSITE" id="PS50893"/>
    </source>
</evidence>
<reference evidence="11 12" key="1">
    <citation type="submission" date="2014-07" db="EMBL/GenBank/DDBJ databases">
        <title>Draft genome sequence of Thalassospira profundimaris 35.</title>
        <authorList>
            <person name="Lai Q."/>
            <person name="Shao Z."/>
        </authorList>
    </citation>
    <scope>NUCLEOTIDE SEQUENCE [LARGE SCALE GENOMIC DNA]</scope>
    <source>
        <strain evidence="11 12">35</strain>
    </source>
</reference>
<organism evidence="11 12">
    <name type="scientific">Thalassospira profundimaris</name>
    <dbReference type="NCBI Taxonomy" id="502049"/>
    <lineage>
        <taxon>Bacteria</taxon>
        <taxon>Pseudomonadati</taxon>
        <taxon>Pseudomonadota</taxon>
        <taxon>Alphaproteobacteria</taxon>
        <taxon>Rhodospirillales</taxon>
        <taxon>Thalassospiraceae</taxon>
        <taxon>Thalassospira</taxon>
    </lineage>
</organism>
<protein>
    <submittedName>
        <fullName evidence="11">D-ribose transporter ATP-binding protein</fullName>
    </submittedName>
</protein>
<dbReference type="SUPFAM" id="SSF52540">
    <property type="entry name" value="P-loop containing nucleoside triphosphate hydrolases"/>
    <property type="match status" value="2"/>
</dbReference>
<dbReference type="InterPro" id="IPR003593">
    <property type="entry name" value="AAA+_ATPase"/>
</dbReference>
<dbReference type="RefSeq" id="WP_114102139.1">
    <property type="nucleotide sequence ID" value="NZ_JPWF01000005.1"/>
</dbReference>
<dbReference type="InterPro" id="IPR017871">
    <property type="entry name" value="ABC_transporter-like_CS"/>
</dbReference>
<dbReference type="Gene3D" id="3.40.50.300">
    <property type="entry name" value="P-loop containing nucleotide triphosphate hydrolases"/>
    <property type="match status" value="2"/>
</dbReference>
<sequence>MQPILEVHDIHKSFGPVQALRGVKLSLMPGEVHALMGENGAGKSTLMNILSGVFPPDQGRIHFKGRDIVLPNPAKAQAHGIGLVHQEIALCPDISVAENILMAATNARTSFLMNDRELRERAKKVLADLVPIPVDEKVGNLPIASQQIVEIAKALTLDCDVLIFDEPTAALTDTEAEALFRIIADLKARNIGIIYISHRMAEIFAISDRITVFRDGTFIDTLMTVDTSPDEIATKMVGREILNQFPAKNTEQDQTATPLMSVRNLCDDGILNDVSFDLRKGEVLGLGGLIGAGRSELAHAICGLSRKISGTINMHGKPFDIDNYAESIRNGLVYLSEDRKGSGVFLDLSIAANITALDLSHVSSKGFVRQRAEEKRAEELGRLLSLRCAHVSQPVSALSGGNQQKVAIAKMLSVHPDIIIFDEPTRGVDVGAKSEIYTILRNLAADGVGVLVISSEMPELIGLCDRILVLHEGKIAGEVAGDQMTEEEIMKLASGLACQNAASMKREMAS</sequence>
<evidence type="ECO:0000256" key="6">
    <source>
        <dbReference type="ARBA" id="ARBA00022741"/>
    </source>
</evidence>
<dbReference type="PANTHER" id="PTHR43790:SF3">
    <property type="entry name" value="D-ALLOSE IMPORT ATP-BINDING PROTEIN ALSA-RELATED"/>
    <property type="match status" value="1"/>
</dbReference>
<dbReference type="OrthoDB" id="7283113at2"/>
<feature type="domain" description="ABC transporter" evidence="10">
    <location>
        <begin position="251"/>
        <end position="497"/>
    </location>
</feature>
<evidence type="ECO:0000256" key="5">
    <source>
        <dbReference type="ARBA" id="ARBA00022737"/>
    </source>
</evidence>
<dbReference type="PROSITE" id="PS00211">
    <property type="entry name" value="ABC_TRANSPORTER_1"/>
    <property type="match status" value="1"/>
</dbReference>
<evidence type="ECO:0000256" key="8">
    <source>
        <dbReference type="ARBA" id="ARBA00022967"/>
    </source>
</evidence>
<evidence type="ECO:0000313" key="12">
    <source>
        <dbReference type="Proteomes" id="UP000253226"/>
    </source>
</evidence>
<dbReference type="PROSITE" id="PS50893">
    <property type="entry name" value="ABC_TRANSPORTER_2"/>
    <property type="match status" value="2"/>
</dbReference>
<keyword evidence="9" id="KW-0472">Membrane</keyword>
<keyword evidence="2" id="KW-0813">Transport</keyword>
<dbReference type="CDD" id="cd03216">
    <property type="entry name" value="ABC_Carb_Monos_I"/>
    <property type="match status" value="1"/>
</dbReference>
<keyword evidence="8" id="KW-1278">Translocase</keyword>
<dbReference type="GO" id="GO:0016887">
    <property type="term" value="F:ATP hydrolysis activity"/>
    <property type="evidence" value="ECO:0007669"/>
    <property type="project" value="InterPro"/>
</dbReference>
<comment type="caution">
    <text evidence="11">The sequence shown here is derived from an EMBL/GenBank/DDBJ whole genome shotgun (WGS) entry which is preliminary data.</text>
</comment>
<dbReference type="GO" id="GO:0005886">
    <property type="term" value="C:plasma membrane"/>
    <property type="evidence" value="ECO:0007669"/>
    <property type="project" value="UniProtKB-SubCell"/>
</dbReference>
<keyword evidence="7 11" id="KW-0067">ATP-binding</keyword>
<dbReference type="CDD" id="cd03215">
    <property type="entry name" value="ABC_Carb_Monos_II"/>
    <property type="match status" value="1"/>
</dbReference>
<evidence type="ECO:0000256" key="7">
    <source>
        <dbReference type="ARBA" id="ARBA00022840"/>
    </source>
</evidence>
<evidence type="ECO:0000256" key="4">
    <source>
        <dbReference type="ARBA" id="ARBA00022597"/>
    </source>
</evidence>
<keyword evidence="3" id="KW-1003">Cell membrane</keyword>
<keyword evidence="5" id="KW-0677">Repeat</keyword>
<dbReference type="InterPro" id="IPR027417">
    <property type="entry name" value="P-loop_NTPase"/>
</dbReference>
<keyword evidence="4" id="KW-0762">Sugar transport</keyword>
<dbReference type="InterPro" id="IPR050107">
    <property type="entry name" value="ABC_carbohydrate_import_ATPase"/>
</dbReference>
<dbReference type="AlphaFoldDB" id="A0A367W822"/>
<evidence type="ECO:0000256" key="9">
    <source>
        <dbReference type="ARBA" id="ARBA00023136"/>
    </source>
</evidence>
<dbReference type="PANTHER" id="PTHR43790">
    <property type="entry name" value="CARBOHYDRATE TRANSPORT ATP-BINDING PROTEIN MG119-RELATED"/>
    <property type="match status" value="1"/>
</dbReference>
<evidence type="ECO:0000256" key="3">
    <source>
        <dbReference type="ARBA" id="ARBA00022475"/>
    </source>
</evidence>
<dbReference type="EMBL" id="JPWF01000005">
    <property type="protein sequence ID" value="RCK37604.1"/>
    <property type="molecule type" value="Genomic_DNA"/>
</dbReference>
<gene>
    <name evidence="11" type="ORF">TH19_10155</name>
</gene>
<comment type="subcellular location">
    <subcellularLocation>
        <location evidence="1">Cell membrane</location>
        <topology evidence="1">Peripheral membrane protein</topology>
    </subcellularLocation>
</comment>
<dbReference type="FunFam" id="3.40.50.300:FF:000127">
    <property type="entry name" value="Ribose import ATP-binding protein RbsA"/>
    <property type="match status" value="1"/>
</dbReference>
<name>A0A367W822_9PROT</name>
<evidence type="ECO:0000313" key="11">
    <source>
        <dbReference type="EMBL" id="RCK37604.1"/>
    </source>
</evidence>
<dbReference type="GO" id="GO:0005524">
    <property type="term" value="F:ATP binding"/>
    <property type="evidence" value="ECO:0007669"/>
    <property type="project" value="UniProtKB-KW"/>
</dbReference>
<dbReference type="InterPro" id="IPR003439">
    <property type="entry name" value="ABC_transporter-like_ATP-bd"/>
</dbReference>
<evidence type="ECO:0000256" key="1">
    <source>
        <dbReference type="ARBA" id="ARBA00004202"/>
    </source>
</evidence>
<dbReference type="Pfam" id="PF00005">
    <property type="entry name" value="ABC_tran"/>
    <property type="match status" value="2"/>
</dbReference>
<accession>A0A367W822</accession>
<evidence type="ECO:0000256" key="2">
    <source>
        <dbReference type="ARBA" id="ARBA00022448"/>
    </source>
</evidence>
<keyword evidence="6" id="KW-0547">Nucleotide-binding</keyword>
<dbReference type="SMART" id="SM00382">
    <property type="entry name" value="AAA"/>
    <property type="match status" value="2"/>
</dbReference>
<feature type="domain" description="ABC transporter" evidence="10">
    <location>
        <begin position="5"/>
        <end position="240"/>
    </location>
</feature>
<proteinExistence type="predicted"/>
<dbReference type="Proteomes" id="UP000253226">
    <property type="component" value="Unassembled WGS sequence"/>
</dbReference>